<dbReference type="AlphaFoldDB" id="A0A845PTD8"/>
<dbReference type="Proteomes" id="UP000553459">
    <property type="component" value="Unassembled WGS sequence"/>
</dbReference>
<evidence type="ECO:0000313" key="2">
    <source>
        <dbReference type="Proteomes" id="UP000553459"/>
    </source>
</evidence>
<sequence>MQKYSGNSIILIALYEKKEERPVEDKVYMFSIDNFFTYLKNNLIPESREYASFPISETLEGFELLRKIDEN</sequence>
<protein>
    <submittedName>
        <fullName evidence="1">Uncharacterized protein</fullName>
    </submittedName>
</protein>
<dbReference type="RefSeq" id="WP_166518656.1">
    <property type="nucleotide sequence ID" value="NZ_JAAABJ010000249.1"/>
</dbReference>
<comment type="caution">
    <text evidence="1">The sequence shown here is derived from an EMBL/GenBank/DDBJ whole genome shotgun (WGS) entry which is preliminary data.</text>
</comment>
<keyword evidence="2" id="KW-1185">Reference proteome</keyword>
<name>A0A845PTD8_9FLAO</name>
<dbReference type="EMBL" id="JAAABJ010000249">
    <property type="protein sequence ID" value="NAW50301.1"/>
    <property type="molecule type" value="Genomic_DNA"/>
</dbReference>
<proteinExistence type="predicted"/>
<gene>
    <name evidence="1" type="ORF">GNY06_02490</name>
</gene>
<organism evidence="1 2">
    <name type="scientific">Elizabethkingia argenteiflava</name>
    <dbReference type="NCBI Taxonomy" id="2681556"/>
    <lineage>
        <taxon>Bacteria</taxon>
        <taxon>Pseudomonadati</taxon>
        <taxon>Bacteroidota</taxon>
        <taxon>Flavobacteriia</taxon>
        <taxon>Flavobacteriales</taxon>
        <taxon>Weeksellaceae</taxon>
        <taxon>Elizabethkingia</taxon>
    </lineage>
</organism>
<reference evidence="1 2" key="1">
    <citation type="submission" date="2019-11" db="EMBL/GenBank/DDBJ databases">
        <title>Characterization of Elizabethkingia argenteiflava sp. nov., isolated from inner surface of Soybean Pods.</title>
        <authorList>
            <person name="Mo S."/>
        </authorList>
    </citation>
    <scope>NUCLEOTIDE SEQUENCE [LARGE SCALE GENOMIC DNA]</scope>
    <source>
        <strain evidence="1 2">YB22</strain>
    </source>
</reference>
<evidence type="ECO:0000313" key="1">
    <source>
        <dbReference type="EMBL" id="NAW50301.1"/>
    </source>
</evidence>
<accession>A0A845PTD8</accession>